<feature type="compositionally biased region" description="Basic and acidic residues" evidence="1">
    <location>
        <begin position="113"/>
        <end position="131"/>
    </location>
</feature>
<name>A0A1J4MEB6_9CRYT</name>
<dbReference type="VEuPathDB" id="CryptoDB:cand_026290"/>
<protein>
    <submittedName>
        <fullName evidence="3">XAP5 domain-containing protein</fullName>
    </submittedName>
</protein>
<dbReference type="InterPro" id="IPR048337">
    <property type="entry name" value="FAM50A/XAP5_C"/>
</dbReference>
<dbReference type="RefSeq" id="XP_067066581.1">
    <property type="nucleotide sequence ID" value="XM_067212858.1"/>
</dbReference>
<proteinExistence type="predicted"/>
<sequence>MIPQKDDVKLFKDLDEMFDTNSDTQDIEDKFKHTSIGLAPAEAFKQSKLLGLLKHNTEDKTKYPKLKKPKIYTLSFEHEITNEDDEIKNQADYDISFGLLGKDKTVETQFLPDPKREAEEARKREETEKEALKEDEELKKQIIEIVFSYWDGQGHRRSVCIPRGSTIGEFLETCRLKLKYEFRELSRILSSSLMYIKEDVILPHYITFHELIKTKARGKTGPLFHFNVFDDVRIISDIRRETTESHAGKVVQRQWYEKNKNTFPAYRWESYLPGKFNKPYSTKDPQDI</sequence>
<keyword evidence="4" id="KW-1185">Reference proteome</keyword>
<feature type="domain" description="FAM50A/XAP5 C-terminal" evidence="2">
    <location>
        <begin position="143"/>
        <end position="275"/>
    </location>
</feature>
<gene>
    <name evidence="3" type="ORF">cand_026290</name>
</gene>
<accession>A0A1J4MEB6</accession>
<reference evidence="3 4" key="1">
    <citation type="submission" date="2016-10" db="EMBL/GenBank/DDBJ databases">
        <title>Reductive evolution of mitochondrial metabolism and differential evolution of invasion-related proteins in Cryptosporidium.</title>
        <authorList>
            <person name="Liu S."/>
            <person name="Roellig D.M."/>
            <person name="Guo Y."/>
            <person name="Li N."/>
            <person name="Frace M.A."/>
            <person name="Tang K."/>
            <person name="Zhang L."/>
            <person name="Feng Y."/>
            <person name="Xiao L."/>
        </authorList>
    </citation>
    <scope>NUCLEOTIDE SEQUENCE [LARGE SCALE GENOMIC DNA]</scope>
    <source>
        <strain evidence="3">30847</strain>
    </source>
</reference>
<dbReference type="OrthoDB" id="343280at2759"/>
<dbReference type="EMBL" id="LRBS01000124">
    <property type="protein sequence ID" value="OII71213.1"/>
    <property type="molecule type" value="Genomic_DNA"/>
</dbReference>
<dbReference type="Proteomes" id="UP000186804">
    <property type="component" value="Unassembled WGS sequence"/>
</dbReference>
<evidence type="ECO:0000313" key="3">
    <source>
        <dbReference type="EMBL" id="OII71213.1"/>
    </source>
</evidence>
<evidence type="ECO:0000256" key="1">
    <source>
        <dbReference type="SAM" id="MobiDB-lite"/>
    </source>
</evidence>
<dbReference type="PANTHER" id="PTHR12722">
    <property type="entry name" value="XAP-5 PROTEIN-RELATED"/>
    <property type="match status" value="1"/>
</dbReference>
<feature type="region of interest" description="Disordered" evidence="1">
    <location>
        <begin position="111"/>
        <end position="131"/>
    </location>
</feature>
<dbReference type="GO" id="GO:0006325">
    <property type="term" value="P:chromatin organization"/>
    <property type="evidence" value="ECO:0007669"/>
    <property type="project" value="TreeGrafter"/>
</dbReference>
<dbReference type="GeneID" id="92366813"/>
<evidence type="ECO:0000259" key="2">
    <source>
        <dbReference type="Pfam" id="PF04921"/>
    </source>
</evidence>
<comment type="caution">
    <text evidence="3">The sequence shown here is derived from an EMBL/GenBank/DDBJ whole genome shotgun (WGS) entry which is preliminary data.</text>
</comment>
<dbReference type="PANTHER" id="PTHR12722:SF0">
    <property type="entry name" value="PROTEIN FAM50A"/>
    <property type="match status" value="1"/>
</dbReference>
<dbReference type="Pfam" id="PF04921">
    <property type="entry name" value="XAP5"/>
    <property type="match status" value="1"/>
</dbReference>
<dbReference type="InterPro" id="IPR007005">
    <property type="entry name" value="XAP5"/>
</dbReference>
<dbReference type="AlphaFoldDB" id="A0A1J4MEB6"/>
<dbReference type="GO" id="GO:0005634">
    <property type="term" value="C:nucleus"/>
    <property type="evidence" value="ECO:0007669"/>
    <property type="project" value="InterPro"/>
</dbReference>
<organism evidence="3 4">
    <name type="scientific">Cryptosporidium andersoni</name>
    <dbReference type="NCBI Taxonomy" id="117008"/>
    <lineage>
        <taxon>Eukaryota</taxon>
        <taxon>Sar</taxon>
        <taxon>Alveolata</taxon>
        <taxon>Apicomplexa</taxon>
        <taxon>Conoidasida</taxon>
        <taxon>Coccidia</taxon>
        <taxon>Eucoccidiorida</taxon>
        <taxon>Eimeriorina</taxon>
        <taxon>Cryptosporidiidae</taxon>
        <taxon>Cryptosporidium</taxon>
    </lineage>
</organism>
<evidence type="ECO:0000313" key="4">
    <source>
        <dbReference type="Proteomes" id="UP000186804"/>
    </source>
</evidence>